<dbReference type="GO" id="GO:0016705">
    <property type="term" value="F:oxidoreductase activity, acting on paired donors, with incorporation or reduction of molecular oxygen"/>
    <property type="evidence" value="ECO:0007669"/>
    <property type="project" value="InterPro"/>
</dbReference>
<dbReference type="InterPro" id="IPR017972">
    <property type="entry name" value="Cyt_P450_CS"/>
</dbReference>
<evidence type="ECO:0000256" key="4">
    <source>
        <dbReference type="ARBA" id="ARBA00022723"/>
    </source>
</evidence>
<keyword evidence="5 9" id="KW-0560">Oxidoreductase</keyword>
<evidence type="ECO:0000256" key="8">
    <source>
        <dbReference type="PIRSR" id="PIRSR602403-1"/>
    </source>
</evidence>
<dbReference type="PROSITE" id="PS00086">
    <property type="entry name" value="CYTOCHROME_P450"/>
    <property type="match status" value="1"/>
</dbReference>
<evidence type="ECO:0000313" key="10">
    <source>
        <dbReference type="EMBL" id="BCS23542.1"/>
    </source>
</evidence>
<comment type="similarity">
    <text evidence="2 9">Belongs to the cytochrome P450 family.</text>
</comment>
<dbReference type="InterPro" id="IPR001128">
    <property type="entry name" value="Cyt_P450"/>
</dbReference>
<dbReference type="KEGG" id="apuu:APUU_31767A"/>
<dbReference type="Pfam" id="PF00067">
    <property type="entry name" value="p450"/>
    <property type="match status" value="1"/>
</dbReference>
<dbReference type="RefSeq" id="XP_041555736.1">
    <property type="nucleotide sequence ID" value="XM_041703008.1"/>
</dbReference>
<comment type="cofactor">
    <cofactor evidence="1 8">
        <name>heme</name>
        <dbReference type="ChEBI" id="CHEBI:30413"/>
    </cofactor>
</comment>
<keyword evidence="7 9" id="KW-0503">Monooxygenase</keyword>
<dbReference type="PANTHER" id="PTHR46206">
    <property type="entry name" value="CYTOCHROME P450"/>
    <property type="match status" value="1"/>
</dbReference>
<dbReference type="PRINTS" id="PR00465">
    <property type="entry name" value="EP450IV"/>
</dbReference>
<dbReference type="CDD" id="cd11041">
    <property type="entry name" value="CYP503A1-like"/>
    <property type="match status" value="1"/>
</dbReference>
<reference evidence="10" key="1">
    <citation type="submission" date="2021-01" db="EMBL/GenBank/DDBJ databases">
        <authorList>
            <consortium name="Aspergillus puulaauensis MK2 genome sequencing consortium"/>
            <person name="Kazuki M."/>
            <person name="Futagami T."/>
        </authorList>
    </citation>
    <scope>NUCLEOTIDE SEQUENCE</scope>
    <source>
        <strain evidence="10">MK2</strain>
    </source>
</reference>
<keyword evidence="11" id="KW-1185">Reference proteome</keyword>
<dbReference type="GeneID" id="64973547"/>
<dbReference type="InterPro" id="IPR002403">
    <property type="entry name" value="Cyt_P450_E_grp-IV"/>
</dbReference>
<dbReference type="PANTHER" id="PTHR46206:SF1">
    <property type="entry name" value="P450, PUTATIVE (EUROFUNG)-RELATED"/>
    <property type="match status" value="1"/>
</dbReference>
<dbReference type="InterPro" id="IPR036396">
    <property type="entry name" value="Cyt_P450_sf"/>
</dbReference>
<evidence type="ECO:0008006" key="12">
    <source>
        <dbReference type="Google" id="ProtNLM"/>
    </source>
</evidence>
<dbReference type="SUPFAM" id="SSF48264">
    <property type="entry name" value="Cytochrome P450"/>
    <property type="match status" value="1"/>
</dbReference>
<dbReference type="GO" id="GO:0004497">
    <property type="term" value="F:monooxygenase activity"/>
    <property type="evidence" value="ECO:0007669"/>
    <property type="project" value="UniProtKB-KW"/>
</dbReference>
<dbReference type="GO" id="GO:0020037">
    <property type="term" value="F:heme binding"/>
    <property type="evidence" value="ECO:0007669"/>
    <property type="project" value="InterPro"/>
</dbReference>
<dbReference type="GO" id="GO:0019748">
    <property type="term" value="P:secondary metabolic process"/>
    <property type="evidence" value="ECO:0007669"/>
    <property type="project" value="UniProtKB-ARBA"/>
</dbReference>
<sequence length="554" mass="62611">MAAIMYALPDLGQYCRSGLLFLASWALFIIYRTLLVERDPNTLPYFDRPPGKTGFSLRTYYRYYTDCGGLMREAYEKFLSKGKPVFIPGLGSRKELILPNTSMKWALAQPPHILNQRAGVLEQDCPKYLLGDDSFLTDPWQGLLIKAELQPSLDHVCAVMNIELEAAFSDYFGNDTDTWREIDLLSTVRKIIGRASSRFTVGEPLCRNEEYIKTTFDTVDQTHLETGITLLTPTLLQPIVGQFVSRRANARFAKLAQMIKSEYEHRLAMLQYPRGDPQIKDQEPSDYFQIMLRFAQRERPQDLASLETMTRRLFLANFGSMHRTSFQTANMLLNIVDSDVKYNTIDMLREEISRVLTQAGTEASDMASWNRAKLGQLLRADSVARETMRLNSFDNRGSVRKVLADGVITEDGLPLPRGTVLSFLGHPAQVDEDVYGDARKYDPFRFSRPHEATMAPASKAEGEEGKVAPSVPGLGAQSFVTTSPYHLPFGHGRTACPGRFLVDLELKMIVAYAVTRYDLEFPAAYGGKRPRPVWLCESMVPPKGAKIRVKRRKV</sequence>
<organism evidence="10 11">
    <name type="scientific">Aspergillus puulaauensis</name>
    <dbReference type="NCBI Taxonomy" id="1220207"/>
    <lineage>
        <taxon>Eukaryota</taxon>
        <taxon>Fungi</taxon>
        <taxon>Dikarya</taxon>
        <taxon>Ascomycota</taxon>
        <taxon>Pezizomycotina</taxon>
        <taxon>Eurotiomycetes</taxon>
        <taxon>Eurotiomycetidae</taxon>
        <taxon>Eurotiales</taxon>
        <taxon>Aspergillaceae</taxon>
        <taxon>Aspergillus</taxon>
    </lineage>
</organism>
<dbReference type="EMBL" id="AP024445">
    <property type="protein sequence ID" value="BCS23542.1"/>
    <property type="molecule type" value="Genomic_DNA"/>
</dbReference>
<dbReference type="GO" id="GO:0005506">
    <property type="term" value="F:iron ion binding"/>
    <property type="evidence" value="ECO:0007669"/>
    <property type="project" value="InterPro"/>
</dbReference>
<accession>A0A7R7XL73</accession>
<dbReference type="Gene3D" id="1.10.630.10">
    <property type="entry name" value="Cytochrome P450"/>
    <property type="match status" value="1"/>
</dbReference>
<evidence type="ECO:0000256" key="6">
    <source>
        <dbReference type="ARBA" id="ARBA00023004"/>
    </source>
</evidence>
<dbReference type="OrthoDB" id="1844152at2759"/>
<feature type="binding site" description="axial binding residue" evidence="8">
    <location>
        <position position="496"/>
    </location>
    <ligand>
        <name>heme</name>
        <dbReference type="ChEBI" id="CHEBI:30413"/>
    </ligand>
    <ligandPart>
        <name>Fe</name>
        <dbReference type="ChEBI" id="CHEBI:18248"/>
    </ligandPart>
</feature>
<keyword evidence="3 8" id="KW-0349">Heme</keyword>
<keyword evidence="4 8" id="KW-0479">Metal-binding</keyword>
<dbReference type="Proteomes" id="UP000654913">
    <property type="component" value="Chromosome 3"/>
</dbReference>
<evidence type="ECO:0000313" key="11">
    <source>
        <dbReference type="Proteomes" id="UP000654913"/>
    </source>
</evidence>
<evidence type="ECO:0000256" key="9">
    <source>
        <dbReference type="RuleBase" id="RU000461"/>
    </source>
</evidence>
<evidence type="ECO:0000256" key="1">
    <source>
        <dbReference type="ARBA" id="ARBA00001971"/>
    </source>
</evidence>
<evidence type="ECO:0000256" key="3">
    <source>
        <dbReference type="ARBA" id="ARBA00022617"/>
    </source>
</evidence>
<proteinExistence type="inferred from homology"/>
<protein>
    <recommendedName>
        <fullName evidence="12">Cytochrome P450</fullName>
    </recommendedName>
</protein>
<dbReference type="AlphaFoldDB" id="A0A7R7XL73"/>
<evidence type="ECO:0000256" key="7">
    <source>
        <dbReference type="ARBA" id="ARBA00023033"/>
    </source>
</evidence>
<reference evidence="10" key="2">
    <citation type="submission" date="2021-02" db="EMBL/GenBank/DDBJ databases">
        <title>Aspergillus puulaauensis MK2 genome sequence.</title>
        <authorList>
            <person name="Futagami T."/>
            <person name="Mori K."/>
            <person name="Kadooka C."/>
            <person name="Tanaka T."/>
        </authorList>
    </citation>
    <scope>NUCLEOTIDE SEQUENCE</scope>
    <source>
        <strain evidence="10">MK2</strain>
    </source>
</reference>
<evidence type="ECO:0000256" key="5">
    <source>
        <dbReference type="ARBA" id="ARBA00023002"/>
    </source>
</evidence>
<evidence type="ECO:0000256" key="2">
    <source>
        <dbReference type="ARBA" id="ARBA00010617"/>
    </source>
</evidence>
<keyword evidence="6 8" id="KW-0408">Iron</keyword>
<gene>
    <name evidence="10" type="ORF">APUU_31767A</name>
</gene>
<name>A0A7R7XL73_9EURO</name>